<comment type="caution">
    <text evidence="1">The sequence shown here is derived from an EMBL/GenBank/DDBJ whole genome shotgun (WGS) entry which is preliminary data.</text>
</comment>
<dbReference type="EMBL" id="AWUE01016483">
    <property type="protein sequence ID" value="OMO91104.1"/>
    <property type="molecule type" value="Genomic_DNA"/>
</dbReference>
<dbReference type="InterPro" id="IPR018971">
    <property type="entry name" value="DUF1997"/>
</dbReference>
<dbReference type="PANTHER" id="PTHR34131">
    <property type="entry name" value="(RAP ANNOTATION RELEASE2) GALACTOSE-BINDING LIKE DOMAIN CONTAINING PROTEIN"/>
    <property type="match status" value="1"/>
</dbReference>
<dbReference type="OrthoDB" id="1933789at2759"/>
<organism evidence="1 2">
    <name type="scientific">Corchorus olitorius</name>
    <dbReference type="NCBI Taxonomy" id="93759"/>
    <lineage>
        <taxon>Eukaryota</taxon>
        <taxon>Viridiplantae</taxon>
        <taxon>Streptophyta</taxon>
        <taxon>Embryophyta</taxon>
        <taxon>Tracheophyta</taxon>
        <taxon>Spermatophyta</taxon>
        <taxon>Magnoliopsida</taxon>
        <taxon>eudicotyledons</taxon>
        <taxon>Gunneridae</taxon>
        <taxon>Pentapetalae</taxon>
        <taxon>rosids</taxon>
        <taxon>malvids</taxon>
        <taxon>Malvales</taxon>
        <taxon>Malvaceae</taxon>
        <taxon>Grewioideae</taxon>
        <taxon>Apeibeae</taxon>
        <taxon>Corchorus</taxon>
    </lineage>
</organism>
<dbReference type="Proteomes" id="UP000187203">
    <property type="component" value="Unassembled WGS sequence"/>
</dbReference>
<proteinExistence type="predicted"/>
<name>A0A1R3J8F8_9ROSI</name>
<reference evidence="2" key="1">
    <citation type="submission" date="2013-09" db="EMBL/GenBank/DDBJ databases">
        <title>Corchorus olitorius genome sequencing.</title>
        <authorList>
            <person name="Alam M."/>
            <person name="Haque M.S."/>
            <person name="Islam M.S."/>
            <person name="Emdad E.M."/>
            <person name="Islam M.M."/>
            <person name="Ahmed B."/>
            <person name="Halim A."/>
            <person name="Hossen Q.M.M."/>
            <person name="Hossain M.Z."/>
            <person name="Ahmed R."/>
            <person name="Khan M.M."/>
            <person name="Islam R."/>
            <person name="Rashid M.M."/>
            <person name="Khan S.A."/>
            <person name="Rahman M.S."/>
            <person name="Alam M."/>
            <person name="Yahiya A.S."/>
            <person name="Khan M.S."/>
            <person name="Azam M.S."/>
            <person name="Haque T."/>
            <person name="Lashkar M.Z.H."/>
            <person name="Akhand A.I."/>
            <person name="Morshed G."/>
            <person name="Roy S."/>
            <person name="Uddin K.S."/>
            <person name="Rabeya T."/>
            <person name="Hossain A.S."/>
            <person name="Chowdhury A."/>
            <person name="Snigdha A.R."/>
            <person name="Mortoza M.S."/>
            <person name="Matin S.A."/>
            <person name="Hoque S.M.E."/>
            <person name="Islam M.K."/>
            <person name="Roy D.K."/>
            <person name="Haider R."/>
            <person name="Moosa M.M."/>
            <person name="Elias S.M."/>
            <person name="Hasan A.M."/>
            <person name="Jahan S."/>
            <person name="Shafiuddin M."/>
            <person name="Mahmood N."/>
            <person name="Shommy N.S."/>
        </authorList>
    </citation>
    <scope>NUCLEOTIDE SEQUENCE [LARGE SCALE GENOMIC DNA]</scope>
    <source>
        <strain evidence="2">cv. O-4</strain>
    </source>
</reference>
<evidence type="ECO:0000313" key="1">
    <source>
        <dbReference type="EMBL" id="OMO91104.1"/>
    </source>
</evidence>
<dbReference type="STRING" id="93759.A0A1R3J8F8"/>
<gene>
    <name evidence="1" type="ORF">COLO4_18637</name>
</gene>
<sequence length="241" mass="27435">MERESWRSRSRRKPSESKAKNFAIIASKSDGKRANLSASRIQRVELPVYSDTKYHISQFLSHPSGIQAILNTSALQNFQFLDTNTYRCTLPKLTLLNFEATPVLDLRVIPTLEDCTVELFSCKFMGSKVLEQQNDHFSATMINHITWDTNISEPFLEVDVKLNLSLEIYTRPFTLLPISAVERPGNLRRSVSSLKYPRSPLNFHLPIVVAYHEAIHTPYNSQSTIELDASSMNIVLKSHPV</sequence>
<accession>A0A1R3J8F8</accession>
<protein>
    <submittedName>
        <fullName evidence="1">Uncharacterized protein</fullName>
    </submittedName>
</protein>
<dbReference type="AlphaFoldDB" id="A0A1R3J8F8"/>
<dbReference type="PANTHER" id="PTHR34131:SF2">
    <property type="entry name" value="FAMILY PROTEIN, PUTATIVE (DUF1997)-RELATED"/>
    <property type="match status" value="1"/>
</dbReference>
<dbReference type="Pfam" id="PF09366">
    <property type="entry name" value="DUF1997"/>
    <property type="match status" value="1"/>
</dbReference>
<evidence type="ECO:0000313" key="2">
    <source>
        <dbReference type="Proteomes" id="UP000187203"/>
    </source>
</evidence>
<keyword evidence="2" id="KW-1185">Reference proteome</keyword>